<evidence type="ECO:0000256" key="3">
    <source>
        <dbReference type="ARBA" id="ARBA00022692"/>
    </source>
</evidence>
<dbReference type="AlphaFoldDB" id="A0A834XV85"/>
<keyword evidence="7" id="KW-0446">Lipid-binding</keyword>
<evidence type="ECO:0000256" key="4">
    <source>
        <dbReference type="ARBA" id="ARBA00022824"/>
    </source>
</evidence>
<sequence>MLLLSMNCITMASSKSPGKITLGMMRGKSITTSVPVIRYHASDDELEELYPSTDDEKITATIELDKSSPKSSPLKCNKSNNDINDDNQNDNETCGQTQTDPWKMLSDIRGKITKTFEDKLLEIKNDKKDKKKLHRSIDNSSISDTEDLGDTTPTEDSINDDDKINEIIAARGIRKRQKSSSRFNFSMIKTGIKTKNNINNNSIIINNNDNDKIDDCVESGIEAAELNDFNQIDLLFKSNNKQSDVSNIINIKNINNNTTINNKQQLLFNELKKQIIYHAIFLPLVLWIFYYLLPLPKYITGLFAGIFITITIQKVIEKIKNLLSIEPVEINTNNNNSLSFVEILPVEEYSVIEKFEGWLNELPYDYDPDNYHVARTNTIFLKLENDYLKIMETRSRIPKRAVWNETNIKPKFTRKRVYSLAGATVELLPDGLTRRRRWSKKYPICVTFNREGIVENVIIDSPSDDEDNNIDKDKDKIIIDKNDDIDDDDGDDDDTTKDLNDIFEDCEDEDDCARLKIFIFGRTDRQKEDWYRRLTLAAKSTNKRNSIQSTKELTSSPSSSSLSQSNGEGKATNLTTTPTTTTATTDTPTDELSYEAYMARYTDNQSTPTTDSNITITDNNNNIQWFNAIVGRILFDMHKCPDMINVIQDKIQRKLSNIKLPYFMESLLISELVIGQGAPIINKSSKPTIDERGLWIDLDMLYECDVTMTVETKLNLMKLTKARSMSNNLNDSSLLCGSPRSNKSPMFDDNVEDSPETSTEDDDSIQMPSNNSRESTPVQSSGRKFLSMVDKLASNKYFQHAAELSYVRRAMEGVSNTEIRLMVSVSSIEGCLSINIPPSPSDRFWYGFKPTPKINLDARPAVGERAVNIGYVTNLIKTKLLKEFEKVVVLPNMDDLVIPLCPNFPYHI</sequence>
<evidence type="ECO:0000313" key="13">
    <source>
        <dbReference type="Proteomes" id="UP000639338"/>
    </source>
</evidence>
<feature type="compositionally biased region" description="Low complexity" evidence="9">
    <location>
        <begin position="548"/>
        <end position="587"/>
    </location>
</feature>
<feature type="region of interest" description="Disordered" evidence="9">
    <location>
        <begin position="64"/>
        <end position="100"/>
    </location>
</feature>
<feature type="region of interest" description="Disordered" evidence="9">
    <location>
        <begin position="730"/>
        <end position="781"/>
    </location>
</feature>
<feature type="transmembrane region" description="Helical" evidence="10">
    <location>
        <begin position="275"/>
        <end position="292"/>
    </location>
</feature>
<keyword evidence="13" id="KW-1185">Reference proteome</keyword>
<evidence type="ECO:0000256" key="6">
    <source>
        <dbReference type="ARBA" id="ARBA00023055"/>
    </source>
</evidence>
<evidence type="ECO:0000256" key="8">
    <source>
        <dbReference type="ARBA" id="ARBA00023136"/>
    </source>
</evidence>
<keyword evidence="6" id="KW-0445">Lipid transport</keyword>
<evidence type="ECO:0000256" key="10">
    <source>
        <dbReference type="SAM" id="Phobius"/>
    </source>
</evidence>
<feature type="region of interest" description="Disordered" evidence="9">
    <location>
        <begin position="543"/>
        <end position="589"/>
    </location>
</feature>
<feature type="region of interest" description="Disordered" evidence="9">
    <location>
        <begin position="131"/>
        <end position="163"/>
    </location>
</feature>
<comment type="caution">
    <text evidence="12">The sequence shown here is derived from an EMBL/GenBank/DDBJ whole genome shotgun (WGS) entry which is preliminary data.</text>
</comment>
<feature type="compositionally biased region" description="Acidic residues" evidence="9">
    <location>
        <begin position="749"/>
        <end position="764"/>
    </location>
</feature>
<dbReference type="CDD" id="cd21675">
    <property type="entry name" value="SMP_TEX2"/>
    <property type="match status" value="1"/>
</dbReference>
<keyword evidence="3 10" id="KW-0812">Transmembrane</keyword>
<evidence type="ECO:0000256" key="1">
    <source>
        <dbReference type="ARBA" id="ARBA00004586"/>
    </source>
</evidence>
<dbReference type="InterPro" id="IPR031468">
    <property type="entry name" value="SMP_LBD"/>
</dbReference>
<keyword evidence="2" id="KW-0813">Transport</keyword>
<dbReference type="PANTHER" id="PTHR13466:SF0">
    <property type="entry name" value="SMP-LTD DOMAIN-CONTAINING PROTEIN"/>
    <property type="match status" value="1"/>
</dbReference>
<name>A0A834XV85_APHGI</name>
<keyword evidence="8 10" id="KW-0472">Membrane</keyword>
<evidence type="ECO:0000313" key="12">
    <source>
        <dbReference type="EMBL" id="KAF7993431.1"/>
    </source>
</evidence>
<keyword evidence="4" id="KW-0256">Endoplasmic reticulum</keyword>
<organism evidence="12 13">
    <name type="scientific">Aphidius gifuensis</name>
    <name type="common">Parasitoid wasp</name>
    <dbReference type="NCBI Taxonomy" id="684658"/>
    <lineage>
        <taxon>Eukaryota</taxon>
        <taxon>Metazoa</taxon>
        <taxon>Ecdysozoa</taxon>
        <taxon>Arthropoda</taxon>
        <taxon>Hexapoda</taxon>
        <taxon>Insecta</taxon>
        <taxon>Pterygota</taxon>
        <taxon>Neoptera</taxon>
        <taxon>Endopterygota</taxon>
        <taxon>Hymenoptera</taxon>
        <taxon>Apocrita</taxon>
        <taxon>Ichneumonoidea</taxon>
        <taxon>Braconidae</taxon>
        <taxon>Aphidiinae</taxon>
        <taxon>Aphidius</taxon>
    </lineage>
</organism>
<gene>
    <name evidence="12" type="ORF">HCN44_010017</name>
</gene>
<dbReference type="PANTHER" id="PTHR13466">
    <property type="entry name" value="TEX2 PROTEIN-RELATED"/>
    <property type="match status" value="1"/>
</dbReference>
<evidence type="ECO:0000256" key="2">
    <source>
        <dbReference type="ARBA" id="ARBA00022448"/>
    </source>
</evidence>
<reference evidence="12 13" key="1">
    <citation type="submission" date="2020-08" db="EMBL/GenBank/DDBJ databases">
        <title>Aphidius gifuensis genome sequencing and assembly.</title>
        <authorList>
            <person name="Du Z."/>
        </authorList>
    </citation>
    <scope>NUCLEOTIDE SEQUENCE [LARGE SCALE GENOMIC DNA]</scope>
    <source>
        <strain evidence="12">YNYX2018</strain>
        <tissue evidence="12">Adults</tissue>
    </source>
</reference>
<dbReference type="OrthoDB" id="26740at2759"/>
<comment type="subcellular location">
    <subcellularLocation>
        <location evidence="1">Endoplasmic reticulum membrane</location>
    </subcellularLocation>
</comment>
<dbReference type="PROSITE" id="PS51847">
    <property type="entry name" value="SMP"/>
    <property type="match status" value="1"/>
</dbReference>
<protein>
    <recommendedName>
        <fullName evidence="11">SMP-LTD domain-containing protein</fullName>
    </recommendedName>
</protein>
<feature type="compositionally biased region" description="Low complexity" evidence="9">
    <location>
        <begin position="69"/>
        <end position="82"/>
    </location>
</feature>
<evidence type="ECO:0000256" key="9">
    <source>
        <dbReference type="SAM" id="MobiDB-lite"/>
    </source>
</evidence>
<dbReference type="Proteomes" id="UP000639338">
    <property type="component" value="Unassembled WGS sequence"/>
</dbReference>
<feature type="transmembrane region" description="Helical" evidence="10">
    <location>
        <begin position="298"/>
        <end position="316"/>
    </location>
</feature>
<dbReference type="GO" id="GO:0006869">
    <property type="term" value="P:lipid transport"/>
    <property type="evidence" value="ECO:0007669"/>
    <property type="project" value="UniProtKB-KW"/>
</dbReference>
<keyword evidence="5 10" id="KW-1133">Transmembrane helix</keyword>
<accession>A0A834XV85</accession>
<evidence type="ECO:0000256" key="7">
    <source>
        <dbReference type="ARBA" id="ARBA00023121"/>
    </source>
</evidence>
<dbReference type="GO" id="GO:0008289">
    <property type="term" value="F:lipid binding"/>
    <property type="evidence" value="ECO:0007669"/>
    <property type="project" value="UniProtKB-KW"/>
</dbReference>
<feature type="compositionally biased region" description="Polar residues" evidence="9">
    <location>
        <begin position="766"/>
        <end position="781"/>
    </location>
</feature>
<evidence type="ECO:0000256" key="5">
    <source>
        <dbReference type="ARBA" id="ARBA00022989"/>
    </source>
</evidence>
<evidence type="ECO:0000259" key="11">
    <source>
        <dbReference type="PROSITE" id="PS51847"/>
    </source>
</evidence>
<dbReference type="EMBL" id="JACMRX010000003">
    <property type="protein sequence ID" value="KAF7993431.1"/>
    <property type="molecule type" value="Genomic_DNA"/>
</dbReference>
<dbReference type="GO" id="GO:0005789">
    <property type="term" value="C:endoplasmic reticulum membrane"/>
    <property type="evidence" value="ECO:0007669"/>
    <property type="project" value="UniProtKB-SubCell"/>
</dbReference>
<feature type="domain" description="SMP-LTD" evidence="11">
    <location>
        <begin position="619"/>
        <end position="899"/>
    </location>
</feature>
<proteinExistence type="predicted"/>